<keyword evidence="2" id="KW-0732">Signal</keyword>
<dbReference type="Pfam" id="PF03713">
    <property type="entry name" value="DUF305"/>
    <property type="match status" value="1"/>
</dbReference>
<protein>
    <submittedName>
        <fullName evidence="4">DUF305 domain-containing protein</fullName>
    </submittedName>
</protein>
<dbReference type="AlphaFoldDB" id="A0A317CZ63"/>
<dbReference type="EMBL" id="QGKR01000303">
    <property type="protein sequence ID" value="PWR05575.1"/>
    <property type="molecule type" value="Genomic_DNA"/>
</dbReference>
<name>A0A317CZ63_9ACTN</name>
<keyword evidence="5" id="KW-1185">Reference proteome</keyword>
<evidence type="ECO:0000256" key="1">
    <source>
        <dbReference type="SAM" id="MobiDB-lite"/>
    </source>
</evidence>
<feature type="region of interest" description="Disordered" evidence="1">
    <location>
        <begin position="169"/>
        <end position="191"/>
    </location>
</feature>
<dbReference type="Proteomes" id="UP000245410">
    <property type="component" value="Unassembled WGS sequence"/>
</dbReference>
<feature type="domain" description="DUF305" evidence="3">
    <location>
        <begin position="67"/>
        <end position="205"/>
    </location>
</feature>
<dbReference type="InterPro" id="IPR012347">
    <property type="entry name" value="Ferritin-like"/>
</dbReference>
<evidence type="ECO:0000313" key="5">
    <source>
        <dbReference type="Proteomes" id="UP000245410"/>
    </source>
</evidence>
<evidence type="ECO:0000313" key="4">
    <source>
        <dbReference type="EMBL" id="PWR05575.1"/>
    </source>
</evidence>
<sequence>MRRQRDAVTVVPPRRPGTGPARLSALLAGLLLALVPAAGCATGPATERAAPAPVVSTPATATLGGTDAAWIQLMIPMNEQVLKALDLVSGQTTDERIRDLAGRIAAGRRAELDDLRRLRGSAGLPAVNQHEGHELPGMVIPADLVVLRSLRDAAFDRAVRETLREHVEQGARLADAEQTNGADPETRRLPERMRQTRVTELGWLRRTTATP</sequence>
<dbReference type="InterPro" id="IPR005183">
    <property type="entry name" value="DUF305_CopM-like"/>
</dbReference>
<feature type="signal peptide" evidence="2">
    <location>
        <begin position="1"/>
        <end position="41"/>
    </location>
</feature>
<evidence type="ECO:0000259" key="3">
    <source>
        <dbReference type="Pfam" id="PF03713"/>
    </source>
</evidence>
<feature type="chain" id="PRO_5039122709" evidence="2">
    <location>
        <begin position="42"/>
        <end position="211"/>
    </location>
</feature>
<reference evidence="4 5" key="1">
    <citation type="submission" date="2018-05" db="EMBL/GenBank/DDBJ databases">
        <title>Micromonospora atacamensis sp. nov., a novel actinobacteria isolated from high altitude Atacama Desert soil.</title>
        <authorList>
            <person name="Carro L."/>
            <person name="Golinska P."/>
            <person name="Klenk H.-P."/>
            <person name="Goodfellow M."/>
        </authorList>
    </citation>
    <scope>NUCLEOTIDE SEQUENCE [LARGE SCALE GENOMIC DNA]</scope>
    <source>
        <strain evidence="4 5">5R2A7</strain>
    </source>
</reference>
<proteinExistence type="predicted"/>
<organism evidence="4 5">
    <name type="scientific">Micromonospora acroterricola</name>
    <dbReference type="NCBI Taxonomy" id="2202421"/>
    <lineage>
        <taxon>Bacteria</taxon>
        <taxon>Bacillati</taxon>
        <taxon>Actinomycetota</taxon>
        <taxon>Actinomycetes</taxon>
        <taxon>Micromonosporales</taxon>
        <taxon>Micromonosporaceae</taxon>
        <taxon>Micromonospora</taxon>
    </lineage>
</organism>
<dbReference type="Gene3D" id="1.20.1260.10">
    <property type="match status" value="1"/>
</dbReference>
<comment type="caution">
    <text evidence="4">The sequence shown here is derived from an EMBL/GenBank/DDBJ whole genome shotgun (WGS) entry which is preliminary data.</text>
</comment>
<gene>
    <name evidence="4" type="ORF">DKT68_26710</name>
</gene>
<accession>A0A317CZ63</accession>
<evidence type="ECO:0000256" key="2">
    <source>
        <dbReference type="SAM" id="SignalP"/>
    </source>
</evidence>